<proteinExistence type="predicted"/>
<evidence type="ECO:0000313" key="3">
    <source>
        <dbReference type="EMBL" id="TVU59506.1"/>
    </source>
</evidence>
<dbReference type="Gene3D" id="3.40.710.10">
    <property type="entry name" value="DD-peptidase/beta-lactamase superfamily"/>
    <property type="match status" value="1"/>
</dbReference>
<dbReference type="InterPro" id="IPR050789">
    <property type="entry name" value="Diverse_Enzym_Activities"/>
</dbReference>
<dbReference type="PANTHER" id="PTHR43283:SF11">
    <property type="entry name" value="BETA-LACTAMASE-RELATED DOMAIN-CONTAINING PROTEIN"/>
    <property type="match status" value="1"/>
</dbReference>
<keyword evidence="1" id="KW-0378">Hydrolase</keyword>
<dbReference type="OrthoDB" id="3863176at2"/>
<evidence type="ECO:0000313" key="4">
    <source>
        <dbReference type="Proteomes" id="UP000316500"/>
    </source>
</evidence>
<reference evidence="3 4" key="1">
    <citation type="submission" date="2019-07" db="EMBL/GenBank/DDBJ databases">
        <title>Diversity of Bacteria from Kongsfjorden, Arctic.</title>
        <authorList>
            <person name="Yu Y."/>
        </authorList>
    </citation>
    <scope>NUCLEOTIDE SEQUENCE [LARGE SCALE GENOMIC DNA]</scope>
    <source>
        <strain evidence="3 4">SM1928</strain>
    </source>
</reference>
<dbReference type="InterPro" id="IPR001466">
    <property type="entry name" value="Beta-lactam-related"/>
</dbReference>
<feature type="domain" description="Beta-lactamase-related" evidence="2">
    <location>
        <begin position="39"/>
        <end position="318"/>
    </location>
</feature>
<dbReference type="AlphaFoldDB" id="A0A558GRR9"/>
<comment type="caution">
    <text evidence="3">The sequence shown here is derived from an EMBL/GenBank/DDBJ whole genome shotgun (WGS) entry which is preliminary data.</text>
</comment>
<evidence type="ECO:0000259" key="2">
    <source>
        <dbReference type="Pfam" id="PF00144"/>
    </source>
</evidence>
<dbReference type="EMBL" id="VNFK01000018">
    <property type="protein sequence ID" value="TVU59506.1"/>
    <property type="molecule type" value="Genomic_DNA"/>
</dbReference>
<dbReference type="SUPFAM" id="SSF56601">
    <property type="entry name" value="beta-lactamase/transpeptidase-like"/>
    <property type="match status" value="1"/>
</dbReference>
<name>A0A558GRR9_PAENT</name>
<gene>
    <name evidence="3" type="ORF">FQP90_19105</name>
</gene>
<organism evidence="3 4">
    <name type="scientific">Paenarthrobacter nitroguajacolicus</name>
    <name type="common">Arthrobacter nitroguajacolicus</name>
    <dbReference type="NCBI Taxonomy" id="211146"/>
    <lineage>
        <taxon>Bacteria</taxon>
        <taxon>Bacillati</taxon>
        <taxon>Actinomycetota</taxon>
        <taxon>Actinomycetes</taxon>
        <taxon>Micrococcales</taxon>
        <taxon>Micrococcaceae</taxon>
        <taxon>Paenarthrobacter</taxon>
    </lineage>
</organism>
<protein>
    <submittedName>
        <fullName evidence="3">Beta-lactamase family protein</fullName>
    </submittedName>
</protein>
<evidence type="ECO:0000256" key="1">
    <source>
        <dbReference type="ARBA" id="ARBA00022801"/>
    </source>
</evidence>
<dbReference type="Proteomes" id="UP000316500">
    <property type="component" value="Unassembled WGS sequence"/>
</dbReference>
<dbReference type="GO" id="GO:0016787">
    <property type="term" value="F:hydrolase activity"/>
    <property type="evidence" value="ECO:0007669"/>
    <property type="project" value="UniProtKB-KW"/>
</dbReference>
<dbReference type="RefSeq" id="WP_144652652.1">
    <property type="nucleotide sequence ID" value="NZ_VNFK01000018.1"/>
</dbReference>
<dbReference type="PANTHER" id="PTHR43283">
    <property type="entry name" value="BETA-LACTAMASE-RELATED"/>
    <property type="match status" value="1"/>
</dbReference>
<accession>A0A558GRR9</accession>
<sequence length="325" mass="34380">MVETGPAADWARKQVDLGRVPVAVLGIASSQGIEDVVAFGTDGGRQATADHHFALFSVSKPISAMTVMRQVELGKLSLGNALSDALPGFGAGRTDTVTLEHLLSHRSGIADPALDGGTPLREDLTSAEQAFYAGSLVQYCNIAFEGAAAMAEWADGRPFEEQLLSLASDTGASGLTFSTECNPHTIHGTEAAGLNVNGMYRKKHPGAGLFGTATDLLNLGSELLGETGKAVRPATLAAMRRPRTTEVSHITTRPKPLRHTGLGFQLPANQSELLAQGIYGHPGWAGTEWWMFPEQDRCVVFLTNVLDTPDLGVDTTELFNAVAVS</sequence>
<dbReference type="Pfam" id="PF00144">
    <property type="entry name" value="Beta-lactamase"/>
    <property type="match status" value="1"/>
</dbReference>
<dbReference type="InterPro" id="IPR012338">
    <property type="entry name" value="Beta-lactam/transpept-like"/>
</dbReference>